<evidence type="ECO:0000256" key="1">
    <source>
        <dbReference type="SAM" id="Coils"/>
    </source>
</evidence>
<keyword evidence="1" id="KW-0175">Coiled coil</keyword>
<dbReference type="PANTHER" id="PTHR45615">
    <property type="entry name" value="MYOSIN HEAVY CHAIN, NON-MUSCLE"/>
    <property type="match status" value="1"/>
</dbReference>
<feature type="coiled-coil region" evidence="1">
    <location>
        <begin position="144"/>
        <end position="171"/>
    </location>
</feature>
<feature type="chain" id="PRO_5003960114" evidence="3">
    <location>
        <begin position="21"/>
        <end position="564"/>
    </location>
</feature>
<dbReference type="AlphaFoldDB" id="L2GSD1"/>
<organism evidence="4 5">
    <name type="scientific">Vavraia culicis (isolate floridensis)</name>
    <name type="common">Microsporidian parasite</name>
    <dbReference type="NCBI Taxonomy" id="948595"/>
    <lineage>
        <taxon>Eukaryota</taxon>
        <taxon>Fungi</taxon>
        <taxon>Fungi incertae sedis</taxon>
        <taxon>Microsporidia</taxon>
        <taxon>Pleistophoridae</taxon>
        <taxon>Vavraia</taxon>
    </lineage>
</organism>
<evidence type="ECO:0000256" key="3">
    <source>
        <dbReference type="SAM" id="SignalP"/>
    </source>
</evidence>
<protein>
    <submittedName>
        <fullName evidence="4">Uncharacterized protein</fullName>
    </submittedName>
</protein>
<dbReference type="PANTHER" id="PTHR45615:SF53">
    <property type="entry name" value="MYOSIN HEAVY CHAIN"/>
    <property type="match status" value="1"/>
</dbReference>
<feature type="signal peptide" evidence="3">
    <location>
        <begin position="1"/>
        <end position="20"/>
    </location>
</feature>
<keyword evidence="5" id="KW-1185">Reference proteome</keyword>
<evidence type="ECO:0000256" key="2">
    <source>
        <dbReference type="SAM" id="MobiDB-lite"/>
    </source>
</evidence>
<proteinExistence type="predicted"/>
<dbReference type="OrthoDB" id="10342475at2759"/>
<accession>L2GSD1</accession>
<name>L2GSD1_VAVCU</name>
<dbReference type="Proteomes" id="UP000011081">
    <property type="component" value="Unassembled WGS sequence"/>
</dbReference>
<sequence length="564" mass="65065">MLQIILFGLSVLCDCPSRSGYVMYTTVRNENASGTVVEGAKSEAVVVGNGSEADAARTDEGKDVVTGAAEGENVVLVSDDSRAVESAGAVSSVHTVLLKEERSQSTKETSDEKEVKASGVYSDNIPDSIAFHVFAKRINAEETVDNCEKYTRTMREEIRRLKEELRMLKERRSTGTLLLSTVEQPVEESASEITIVQDNKKVEMLKSKKETLEREYQTLSQIRTRSLEERTNIENEIKIRREELAGLKEQYEHVKDDGAFEERMLELETLYEQNENRIKQLEEEIERLKEENDRLESEYNGNASRHMAALKELQNEIRAIEDEIQQLMDKMNELITDVEEQMLEIEQEITIIEEQIKSTLNERKTVVTRAAPRKVQVVQRAVHPVEVHHVIHQVERPVIKPVEIHHVVRPVTKMIKTEHRVVRPVVKVVRINPASVVHRVERVDNRVEAVVKPAVKVRRVQNVHRIVEPVVRMRSERVLRRQPKKAVLLKKRADEHTRVRSVETRRSMLVRPQRVFVLKTNQKEEKKEKSENSEPEEEKRQLFGENGNAITRMRHAFWNIGRSD</sequence>
<dbReference type="Gene3D" id="1.10.287.1490">
    <property type="match status" value="1"/>
</dbReference>
<feature type="coiled-coil region" evidence="1">
    <location>
        <begin position="195"/>
        <end position="362"/>
    </location>
</feature>
<dbReference type="EMBL" id="GL877440">
    <property type="protein sequence ID" value="ELA46571.1"/>
    <property type="molecule type" value="Genomic_DNA"/>
</dbReference>
<dbReference type="RefSeq" id="XP_008074963.1">
    <property type="nucleotide sequence ID" value="XM_008076772.1"/>
</dbReference>
<gene>
    <name evidence="4" type="ORF">VCUG_01949</name>
</gene>
<feature type="compositionally biased region" description="Basic and acidic residues" evidence="2">
    <location>
        <begin position="521"/>
        <end position="542"/>
    </location>
</feature>
<dbReference type="VEuPathDB" id="MicrosporidiaDB:VCUG_01949"/>
<keyword evidence="3" id="KW-0732">Signal</keyword>
<dbReference type="HOGENOM" id="CLU_483298_0_0_1"/>
<evidence type="ECO:0000313" key="5">
    <source>
        <dbReference type="Proteomes" id="UP000011081"/>
    </source>
</evidence>
<reference evidence="5" key="1">
    <citation type="submission" date="2011-03" db="EMBL/GenBank/DDBJ databases">
        <title>The genome sequence of Vavraia culicis strain floridensis.</title>
        <authorList>
            <consortium name="The Broad Institute Genome Sequencing Platform"/>
            <person name="Cuomo C."/>
            <person name="Becnel J."/>
            <person name="Sanscrainte N."/>
            <person name="Young S.K."/>
            <person name="Zeng Q."/>
            <person name="Gargeya S."/>
            <person name="Fitzgerald M."/>
            <person name="Haas B."/>
            <person name="Abouelleil A."/>
            <person name="Alvarado L."/>
            <person name="Arachchi H.M."/>
            <person name="Berlin A."/>
            <person name="Chapman S.B."/>
            <person name="Gearin G."/>
            <person name="Goldberg J."/>
            <person name="Griggs A."/>
            <person name="Gujja S."/>
            <person name="Hansen M."/>
            <person name="Heiman D."/>
            <person name="Howarth C."/>
            <person name="Larimer J."/>
            <person name="Lui A."/>
            <person name="MacDonald P.J.P."/>
            <person name="McCowen C."/>
            <person name="Montmayeur A."/>
            <person name="Murphy C."/>
            <person name="Neiman D."/>
            <person name="Pearson M."/>
            <person name="Priest M."/>
            <person name="Roberts A."/>
            <person name="Saif S."/>
            <person name="Shea T."/>
            <person name="Sisk P."/>
            <person name="Stolte C."/>
            <person name="Sykes S."/>
            <person name="Wortman J."/>
            <person name="Nusbaum C."/>
            <person name="Birren B."/>
        </authorList>
    </citation>
    <scope>NUCLEOTIDE SEQUENCE [LARGE SCALE GENOMIC DNA]</scope>
    <source>
        <strain evidence="5">floridensis</strain>
    </source>
</reference>
<feature type="region of interest" description="Disordered" evidence="2">
    <location>
        <begin position="519"/>
        <end position="546"/>
    </location>
</feature>
<evidence type="ECO:0000313" key="4">
    <source>
        <dbReference type="EMBL" id="ELA46571.1"/>
    </source>
</evidence>
<dbReference type="GeneID" id="19879818"/>
<dbReference type="InParanoid" id="L2GSD1"/>
<dbReference type="OMA" id="VEVHHVI"/>